<gene>
    <name evidence="8" type="ORF">SAMN02745190_02090</name>
</gene>
<keyword evidence="4 6" id="KW-1133">Transmembrane helix</keyword>
<dbReference type="RefSeq" id="WP_072936210.1">
    <property type="nucleotide sequence ID" value="NZ_FQUG01000009.1"/>
</dbReference>
<dbReference type="Proteomes" id="UP000184404">
    <property type="component" value="Unassembled WGS sequence"/>
</dbReference>
<keyword evidence="9" id="KW-1185">Reference proteome</keyword>
<evidence type="ECO:0000256" key="4">
    <source>
        <dbReference type="ARBA" id="ARBA00022989"/>
    </source>
</evidence>
<evidence type="ECO:0000259" key="7">
    <source>
        <dbReference type="Pfam" id="PF04138"/>
    </source>
</evidence>
<feature type="domain" description="GtrA/DPMS transmembrane" evidence="7">
    <location>
        <begin position="20"/>
        <end position="131"/>
    </location>
</feature>
<evidence type="ECO:0000313" key="8">
    <source>
        <dbReference type="EMBL" id="SHF20894.1"/>
    </source>
</evidence>
<feature type="transmembrane region" description="Helical" evidence="6">
    <location>
        <begin position="81"/>
        <end position="102"/>
    </location>
</feature>
<comment type="similarity">
    <text evidence="2">Belongs to the GtrA family.</text>
</comment>
<dbReference type="PANTHER" id="PTHR38459:SF1">
    <property type="entry name" value="PROPHAGE BACTOPRENOL-LINKED GLUCOSE TRANSLOCASE HOMOLOG"/>
    <property type="match status" value="1"/>
</dbReference>
<keyword evidence="3 6" id="KW-0812">Transmembrane</keyword>
<evidence type="ECO:0000256" key="1">
    <source>
        <dbReference type="ARBA" id="ARBA00004141"/>
    </source>
</evidence>
<keyword evidence="5 6" id="KW-0472">Membrane</keyword>
<evidence type="ECO:0000256" key="3">
    <source>
        <dbReference type="ARBA" id="ARBA00022692"/>
    </source>
</evidence>
<organism evidence="8 9">
    <name type="scientific">Schwartzia succinivorans DSM 10502</name>
    <dbReference type="NCBI Taxonomy" id="1123243"/>
    <lineage>
        <taxon>Bacteria</taxon>
        <taxon>Bacillati</taxon>
        <taxon>Bacillota</taxon>
        <taxon>Negativicutes</taxon>
        <taxon>Selenomonadales</taxon>
        <taxon>Selenomonadaceae</taxon>
        <taxon>Schwartzia</taxon>
    </lineage>
</organism>
<dbReference type="EMBL" id="FQUG01000009">
    <property type="protein sequence ID" value="SHF20894.1"/>
    <property type="molecule type" value="Genomic_DNA"/>
</dbReference>
<accession>A0A1M4ZSA7</accession>
<dbReference type="GO" id="GO:0000271">
    <property type="term" value="P:polysaccharide biosynthetic process"/>
    <property type="evidence" value="ECO:0007669"/>
    <property type="project" value="InterPro"/>
</dbReference>
<dbReference type="InterPro" id="IPR051401">
    <property type="entry name" value="GtrA_CellWall_Glycosyl"/>
</dbReference>
<feature type="transmembrane region" description="Helical" evidence="6">
    <location>
        <begin position="108"/>
        <end position="130"/>
    </location>
</feature>
<dbReference type="STRING" id="1123243.SAMN02745190_02090"/>
<name>A0A1M4ZSA7_9FIRM</name>
<dbReference type="Pfam" id="PF04138">
    <property type="entry name" value="GtrA_DPMS_TM"/>
    <property type="match status" value="1"/>
</dbReference>
<dbReference type="PANTHER" id="PTHR38459">
    <property type="entry name" value="PROPHAGE BACTOPRENOL-LINKED GLUCOSE TRANSLOCASE HOMOLOG"/>
    <property type="match status" value="1"/>
</dbReference>
<reference evidence="8 9" key="1">
    <citation type="submission" date="2016-11" db="EMBL/GenBank/DDBJ databases">
        <authorList>
            <person name="Jaros S."/>
            <person name="Januszkiewicz K."/>
            <person name="Wedrychowicz H."/>
        </authorList>
    </citation>
    <scope>NUCLEOTIDE SEQUENCE [LARGE SCALE GENOMIC DNA]</scope>
    <source>
        <strain evidence="8 9">DSM 10502</strain>
    </source>
</reference>
<sequence length="134" mass="15460">MSSLMERIRHHFFTKEFFLFLVVGCINTFNGTFLAWLFRHVIPDSNIAFNCGYIVANTIAYVLNSKFIFPEPLSLQRLAKFAVSYIPNYVIQNIIVLIFYNWLGYPDIVSYLIAAVLGVPVTFLFVKIFAFGRT</sequence>
<feature type="transmembrane region" description="Helical" evidence="6">
    <location>
        <begin position="12"/>
        <end position="35"/>
    </location>
</feature>
<comment type="subcellular location">
    <subcellularLocation>
        <location evidence="1">Membrane</location>
        <topology evidence="1">Multi-pass membrane protein</topology>
    </subcellularLocation>
</comment>
<dbReference type="AlphaFoldDB" id="A0A1M4ZSA7"/>
<feature type="transmembrane region" description="Helical" evidence="6">
    <location>
        <begin position="47"/>
        <end position="69"/>
    </location>
</feature>
<dbReference type="GO" id="GO:0005886">
    <property type="term" value="C:plasma membrane"/>
    <property type="evidence" value="ECO:0007669"/>
    <property type="project" value="TreeGrafter"/>
</dbReference>
<dbReference type="OrthoDB" id="9794212at2"/>
<evidence type="ECO:0000313" key="9">
    <source>
        <dbReference type="Proteomes" id="UP000184404"/>
    </source>
</evidence>
<evidence type="ECO:0000256" key="6">
    <source>
        <dbReference type="SAM" id="Phobius"/>
    </source>
</evidence>
<protein>
    <submittedName>
        <fullName evidence="8">Putative flippase GtrA (Transmembrane translocase of bactoprenol-linked glucose)</fullName>
    </submittedName>
</protein>
<evidence type="ECO:0000256" key="2">
    <source>
        <dbReference type="ARBA" id="ARBA00009399"/>
    </source>
</evidence>
<dbReference type="InterPro" id="IPR007267">
    <property type="entry name" value="GtrA_DPMS_TM"/>
</dbReference>
<evidence type="ECO:0000256" key="5">
    <source>
        <dbReference type="ARBA" id="ARBA00023136"/>
    </source>
</evidence>
<proteinExistence type="inferred from homology"/>